<comment type="function">
    <text evidence="2">May play the central regulatory role in sporulation. It may be an element of the effector pathway responsible for the activation of sporulation genes in response to nutritional stress. Spo0A may act in concert with spo0H (a sigma factor) to control the expression of some genes that are critical to the sporulation process.</text>
</comment>
<keyword evidence="6" id="KW-0238">DNA-binding</keyword>
<feature type="domain" description="HTH LytTR-type" evidence="5">
    <location>
        <begin position="131"/>
        <end position="229"/>
    </location>
</feature>
<name>A0ABT1EJQ2_9FIRM</name>
<dbReference type="PROSITE" id="PS50930">
    <property type="entry name" value="HTH_LYTTR"/>
    <property type="match status" value="1"/>
</dbReference>
<gene>
    <name evidence="6" type="ORF">NK118_11755</name>
</gene>
<dbReference type="EMBL" id="JAMZFV010000019">
    <property type="protein sequence ID" value="MCP1110924.1"/>
    <property type="molecule type" value="Genomic_DNA"/>
</dbReference>
<evidence type="ECO:0000259" key="4">
    <source>
        <dbReference type="PROSITE" id="PS50110"/>
    </source>
</evidence>
<dbReference type="Gene3D" id="3.40.50.2300">
    <property type="match status" value="1"/>
</dbReference>
<reference evidence="6 7" key="1">
    <citation type="journal article" date="2022" name="Genome Biol. Evol.">
        <title>Host diet, physiology and behaviors set the stage for Lachnospiraceae cladogenesis.</title>
        <authorList>
            <person name="Vera-Ponce De Leon A."/>
            <person name="Schneider M."/>
            <person name="Jahnes B.C."/>
            <person name="Sadowski V."/>
            <person name="Camuy-Velez L.A."/>
            <person name="Duan J."/>
            <person name="Sabree Z.L."/>
        </authorList>
    </citation>
    <scope>NUCLEOTIDE SEQUENCE [LARGE SCALE GENOMIC DNA]</scope>
    <source>
        <strain evidence="6 7">PAL227</strain>
    </source>
</reference>
<dbReference type="PANTHER" id="PTHR37299:SF1">
    <property type="entry name" value="STAGE 0 SPORULATION PROTEIN A HOMOLOG"/>
    <property type="match status" value="1"/>
</dbReference>
<dbReference type="RefSeq" id="WP_262069804.1">
    <property type="nucleotide sequence ID" value="NZ_JBNYWW010000003.1"/>
</dbReference>
<dbReference type="Gene3D" id="2.40.50.1020">
    <property type="entry name" value="LytTr DNA-binding domain"/>
    <property type="match status" value="1"/>
</dbReference>
<dbReference type="InterPro" id="IPR046947">
    <property type="entry name" value="LytR-like"/>
</dbReference>
<organism evidence="6 7">
    <name type="scientific">Ohessyouella blattaphilus</name>
    <dbReference type="NCBI Taxonomy" id="2949333"/>
    <lineage>
        <taxon>Bacteria</taxon>
        <taxon>Bacillati</taxon>
        <taxon>Bacillota</taxon>
        <taxon>Clostridia</taxon>
        <taxon>Lachnospirales</taxon>
        <taxon>Lachnospiraceae</taxon>
        <taxon>Ohessyouella</taxon>
    </lineage>
</organism>
<evidence type="ECO:0000313" key="7">
    <source>
        <dbReference type="Proteomes" id="UP001523565"/>
    </source>
</evidence>
<comment type="caution">
    <text evidence="6">The sequence shown here is derived from an EMBL/GenBank/DDBJ whole genome shotgun (WGS) entry which is preliminary data.</text>
</comment>
<proteinExistence type="predicted"/>
<keyword evidence="7" id="KW-1185">Reference proteome</keyword>
<dbReference type="SUPFAM" id="SSF52172">
    <property type="entry name" value="CheY-like"/>
    <property type="match status" value="1"/>
</dbReference>
<dbReference type="SMART" id="SM00448">
    <property type="entry name" value="REC"/>
    <property type="match status" value="1"/>
</dbReference>
<evidence type="ECO:0000313" key="6">
    <source>
        <dbReference type="EMBL" id="MCP1110924.1"/>
    </source>
</evidence>
<sequence length="236" mass="27597">MIRIAIVEDEVKVQKQLGGYIKKYEEEREECFEVFFFKDGDEIVEDYRGVYDIIFLDIQMKRMDGMSAAEKIREMDTEVIIIFITNMANYAIRGYAVDAMDFVLKPIHYFAFSEELKKALSRLALRKKNYLLIPVENGVVRLEAANVLYIESISRRLIVHGKKEEYTIKGTLKELEEKLKEQYFFRCNNCYLVNLAYVEEVTQNIVQVGDHQLQISRPRKKAFMNALADYVGGVIK</sequence>
<dbReference type="Pfam" id="PF04397">
    <property type="entry name" value="LytTR"/>
    <property type="match status" value="1"/>
</dbReference>
<protein>
    <recommendedName>
        <fullName evidence="1">Stage 0 sporulation protein A homolog</fullName>
    </recommendedName>
</protein>
<dbReference type="InterPro" id="IPR011006">
    <property type="entry name" value="CheY-like_superfamily"/>
</dbReference>
<keyword evidence="3" id="KW-0597">Phosphoprotein</keyword>
<feature type="domain" description="Response regulatory" evidence="4">
    <location>
        <begin position="3"/>
        <end position="120"/>
    </location>
</feature>
<evidence type="ECO:0000256" key="1">
    <source>
        <dbReference type="ARBA" id="ARBA00018672"/>
    </source>
</evidence>
<dbReference type="InterPro" id="IPR007492">
    <property type="entry name" value="LytTR_DNA-bd_dom"/>
</dbReference>
<evidence type="ECO:0000259" key="5">
    <source>
        <dbReference type="PROSITE" id="PS50930"/>
    </source>
</evidence>
<dbReference type="PROSITE" id="PS50110">
    <property type="entry name" value="RESPONSE_REGULATORY"/>
    <property type="match status" value="1"/>
</dbReference>
<evidence type="ECO:0000256" key="2">
    <source>
        <dbReference type="ARBA" id="ARBA00024867"/>
    </source>
</evidence>
<feature type="modified residue" description="4-aspartylphosphate" evidence="3">
    <location>
        <position position="57"/>
    </location>
</feature>
<dbReference type="GO" id="GO:0003677">
    <property type="term" value="F:DNA binding"/>
    <property type="evidence" value="ECO:0007669"/>
    <property type="project" value="UniProtKB-KW"/>
</dbReference>
<dbReference type="Pfam" id="PF00072">
    <property type="entry name" value="Response_reg"/>
    <property type="match status" value="1"/>
</dbReference>
<evidence type="ECO:0000256" key="3">
    <source>
        <dbReference type="PROSITE-ProRule" id="PRU00169"/>
    </source>
</evidence>
<dbReference type="Proteomes" id="UP001523565">
    <property type="component" value="Unassembled WGS sequence"/>
</dbReference>
<dbReference type="InterPro" id="IPR001789">
    <property type="entry name" value="Sig_transdc_resp-reg_receiver"/>
</dbReference>
<dbReference type="SMART" id="SM00850">
    <property type="entry name" value="LytTR"/>
    <property type="match status" value="1"/>
</dbReference>
<accession>A0ABT1EJQ2</accession>
<dbReference type="PANTHER" id="PTHR37299">
    <property type="entry name" value="TRANSCRIPTIONAL REGULATOR-RELATED"/>
    <property type="match status" value="1"/>
</dbReference>